<protein>
    <recommendedName>
        <fullName evidence="10">Dynein light intermediate chain</fullName>
    </recommendedName>
</protein>
<dbReference type="GO" id="GO:0005813">
    <property type="term" value="C:centrosome"/>
    <property type="evidence" value="ECO:0007669"/>
    <property type="project" value="TreeGrafter"/>
</dbReference>
<dbReference type="EMBL" id="HE573027">
    <property type="protein sequence ID" value="CCC53838.1"/>
    <property type="molecule type" value="Genomic_DNA"/>
</dbReference>
<evidence type="ECO:0000256" key="5">
    <source>
        <dbReference type="ARBA" id="ARBA00022741"/>
    </source>
</evidence>
<gene>
    <name evidence="12" type="ORF">TVY486_1113220</name>
</gene>
<keyword evidence="6 10" id="KW-0067">ATP-binding</keyword>
<dbReference type="GO" id="GO:0005868">
    <property type="term" value="C:cytoplasmic dynein complex"/>
    <property type="evidence" value="ECO:0007669"/>
    <property type="project" value="UniProtKB-UniRule"/>
</dbReference>
<keyword evidence="9 10" id="KW-0206">Cytoskeleton</keyword>
<evidence type="ECO:0000256" key="2">
    <source>
        <dbReference type="ARBA" id="ARBA00022448"/>
    </source>
</evidence>
<dbReference type="GO" id="GO:0000226">
    <property type="term" value="P:microtubule cytoskeleton organization"/>
    <property type="evidence" value="ECO:0007669"/>
    <property type="project" value="TreeGrafter"/>
</dbReference>
<dbReference type="InterPro" id="IPR022780">
    <property type="entry name" value="Dynein_light_int_chain"/>
</dbReference>
<comment type="subcellular location">
    <subcellularLocation>
        <location evidence="1 10">Cytoplasm</location>
        <location evidence="1 10">Cytoskeleton</location>
    </subcellularLocation>
</comment>
<evidence type="ECO:0000313" key="12">
    <source>
        <dbReference type="EMBL" id="CCC53838.1"/>
    </source>
</evidence>
<dbReference type="GO" id="GO:0005524">
    <property type="term" value="F:ATP binding"/>
    <property type="evidence" value="ECO:0007669"/>
    <property type="project" value="UniProtKB-KW"/>
</dbReference>
<evidence type="ECO:0000256" key="9">
    <source>
        <dbReference type="ARBA" id="ARBA00023212"/>
    </source>
</evidence>
<dbReference type="GO" id="GO:0005874">
    <property type="term" value="C:microtubule"/>
    <property type="evidence" value="ECO:0007669"/>
    <property type="project" value="UniProtKB-KW"/>
</dbReference>
<dbReference type="InterPro" id="IPR008467">
    <property type="entry name" value="Dynein1_light_intermed_chain"/>
</dbReference>
<dbReference type="AlphaFoldDB" id="G0U8B5"/>
<comment type="similarity">
    <text evidence="10">Belongs to the dynein light intermediate chain family.</text>
</comment>
<dbReference type="Pfam" id="PF05783">
    <property type="entry name" value="DLIC"/>
    <property type="match status" value="1"/>
</dbReference>
<dbReference type="GO" id="GO:0045504">
    <property type="term" value="F:dynein heavy chain binding"/>
    <property type="evidence" value="ECO:0007669"/>
    <property type="project" value="TreeGrafter"/>
</dbReference>
<comment type="function">
    <text evidence="10">Acts as one of several non-catalytic accessory components of the cytoplasmic dynein 1 complex that are thought to be involved in linking dynein to cargos and to adapter proteins that regulate dynein function. Cytoplasmic dynein 1 acts as a motor for the intracellular retrograde motility of vesicles and organelles along microtubules. May play a role in binding dynein to membranous organelles or chromosomes.</text>
</comment>
<proteinExistence type="inferred from homology"/>
<evidence type="ECO:0000256" key="11">
    <source>
        <dbReference type="SAM" id="MobiDB-lite"/>
    </source>
</evidence>
<dbReference type="PANTHER" id="PTHR12688">
    <property type="entry name" value="DYNEIN LIGHT INTERMEDIATE CHAIN"/>
    <property type="match status" value="1"/>
</dbReference>
<organism evidence="12">
    <name type="scientific">Trypanosoma vivax (strain Y486)</name>
    <dbReference type="NCBI Taxonomy" id="1055687"/>
    <lineage>
        <taxon>Eukaryota</taxon>
        <taxon>Discoba</taxon>
        <taxon>Euglenozoa</taxon>
        <taxon>Kinetoplastea</taxon>
        <taxon>Metakinetoplastina</taxon>
        <taxon>Trypanosomatida</taxon>
        <taxon>Trypanosomatidae</taxon>
        <taxon>Trypanosoma</taxon>
        <taxon>Duttonella</taxon>
    </lineage>
</organism>
<keyword evidence="4 10" id="KW-0493">Microtubule</keyword>
<name>G0U8B5_TRYVY</name>
<keyword evidence="2 10" id="KW-0813">Transport</keyword>
<evidence type="ECO:0000256" key="6">
    <source>
        <dbReference type="ARBA" id="ARBA00022840"/>
    </source>
</evidence>
<comment type="subunit">
    <text evidence="10">Homodimer. The cytoplasmic dynein 1 complex consists of two catalytic heavy chains (HCs) and a number of non-catalytic subunits presented by intermediate chains (ICs).</text>
</comment>
<keyword evidence="5 10" id="KW-0547">Nucleotide-binding</keyword>
<evidence type="ECO:0000256" key="3">
    <source>
        <dbReference type="ARBA" id="ARBA00022490"/>
    </source>
</evidence>
<keyword evidence="7 10" id="KW-0243">Dynein</keyword>
<accession>G0U8B5</accession>
<keyword evidence="3 10" id="KW-0963">Cytoplasm</keyword>
<dbReference type="OMA" id="PESMPSQ"/>
<evidence type="ECO:0000256" key="8">
    <source>
        <dbReference type="ARBA" id="ARBA00023175"/>
    </source>
</evidence>
<dbReference type="PANTHER" id="PTHR12688:SF0">
    <property type="entry name" value="DYNEIN LIGHT INTERMEDIATE CHAIN"/>
    <property type="match status" value="1"/>
</dbReference>
<sequence length="602" mass="64694">MPTPQEPTDSLLWEALGVLPSDAAEQQPLMRRLVVVGDPLCGKRTLVSRLLLAAVQKFPPSSTLSMSPILTRDETSSASTRDGNGNEKRDASGCDSNPCVVCSHADAMHAGANTGGCSQCSAIAQRIELSGTRTSTGASISLQPQLGVDSPHLVHFEHGIGIAHAFILQRVSLNFSSATGLVDDLTGGRGIHGAHSCEGIRPISANAGGYATVARRVLTEFYCCDSPGVLSMALPSVEALETSVVLVVVDGSAPWRVHDQLQRWYNNLNAHTAQILRAELPKQDEVRRMRMMEQQRRFWSTREEALAPVREWLCENECGGCADISSPPVLDCNTSPLRTLLVCSKTDELEKLSREVEKLQPSRGTEVSNGGATARLSARFTFSPSFSDNVLPALRAARMTLMEFVSQMLRKEAIERQSGFVGIGSTVNTTATTCDVQLNAVGSGCHLPTKAEDITAERVPSKDTYVHPFYRGLWSFAFDLLYGFPNVSSKRDGGQAAQMALTLPDDASELVSARLHPYAFLPHGVDHASLLSPRIASSEFMRLNQLFSGASGTSEGSGKIPLPSGRGGESCIVEGPLSLREDCFRQIEELLAANTPDSATAA</sequence>
<dbReference type="GO" id="GO:0007018">
    <property type="term" value="P:microtubule-based movement"/>
    <property type="evidence" value="ECO:0007669"/>
    <property type="project" value="InterPro"/>
</dbReference>
<dbReference type="VEuPathDB" id="TriTrypDB:TvY486_1113220"/>
<evidence type="ECO:0000256" key="10">
    <source>
        <dbReference type="RuleBase" id="RU366047"/>
    </source>
</evidence>
<keyword evidence="8 10" id="KW-0505">Motor protein</keyword>
<evidence type="ECO:0000256" key="7">
    <source>
        <dbReference type="ARBA" id="ARBA00023017"/>
    </source>
</evidence>
<evidence type="ECO:0000256" key="1">
    <source>
        <dbReference type="ARBA" id="ARBA00004245"/>
    </source>
</evidence>
<reference evidence="12" key="1">
    <citation type="journal article" date="2012" name="Proc. Natl. Acad. Sci. U.S.A.">
        <title>Antigenic diversity is generated by distinct evolutionary mechanisms in African trypanosome species.</title>
        <authorList>
            <person name="Jackson A.P."/>
            <person name="Berry A."/>
            <person name="Aslett M."/>
            <person name="Allison H.C."/>
            <person name="Burton P."/>
            <person name="Vavrova-Anderson J."/>
            <person name="Brown R."/>
            <person name="Browne H."/>
            <person name="Corton N."/>
            <person name="Hauser H."/>
            <person name="Gamble J."/>
            <person name="Gilderthorp R."/>
            <person name="Marcello L."/>
            <person name="McQuillan J."/>
            <person name="Otto T.D."/>
            <person name="Quail M.A."/>
            <person name="Sanders M.J."/>
            <person name="van Tonder A."/>
            <person name="Ginger M.L."/>
            <person name="Field M.C."/>
            <person name="Barry J.D."/>
            <person name="Hertz-Fowler C."/>
            <person name="Berriman M."/>
        </authorList>
    </citation>
    <scope>NUCLEOTIDE SEQUENCE</scope>
    <source>
        <strain evidence="12">Y486</strain>
    </source>
</reference>
<feature type="region of interest" description="Disordered" evidence="11">
    <location>
        <begin position="63"/>
        <end position="95"/>
    </location>
</feature>
<evidence type="ECO:0000256" key="4">
    <source>
        <dbReference type="ARBA" id="ARBA00022701"/>
    </source>
</evidence>